<dbReference type="Gene3D" id="3.30.1230.10">
    <property type="entry name" value="YlxR-like"/>
    <property type="match status" value="1"/>
</dbReference>
<evidence type="ECO:0000313" key="2">
    <source>
        <dbReference type="EMBL" id="ADG92144.1"/>
    </source>
</evidence>
<dbReference type="eggNOG" id="COG2740">
    <property type="taxonomic scope" value="Bacteria"/>
</dbReference>
<dbReference type="InterPro" id="IPR007393">
    <property type="entry name" value="YlxR_dom"/>
</dbReference>
<dbReference type="OrthoDB" id="5518171at2"/>
<sequence>MPKLEKPIRTCIVCRSKLSKENLIRLQCKDYKLISFDGIGRSFYICKECQSKTLLDEETKKIEKALFKQCKKKDEYLVQLKEIITHVR</sequence>
<dbReference type="InterPro" id="IPR035931">
    <property type="entry name" value="YlxR-like_sf"/>
</dbReference>
<dbReference type="HOGENOM" id="CLU_177573_1_0_7"/>
<organism evidence="2 3">
    <name type="scientific">Arcobacter nitrofigilis (strain ATCC 33309 / DSM 7299 / CCUG 15893 / LMG 7604 / NCTC 12251 / CI)</name>
    <name type="common">Campylobacter nitrofigilis</name>
    <dbReference type="NCBI Taxonomy" id="572480"/>
    <lineage>
        <taxon>Bacteria</taxon>
        <taxon>Pseudomonadati</taxon>
        <taxon>Campylobacterota</taxon>
        <taxon>Epsilonproteobacteria</taxon>
        <taxon>Campylobacterales</taxon>
        <taxon>Arcobacteraceae</taxon>
        <taxon>Arcobacter</taxon>
    </lineage>
</organism>
<dbReference type="EMBL" id="CP001999">
    <property type="protein sequence ID" value="ADG92144.1"/>
    <property type="molecule type" value="Genomic_DNA"/>
</dbReference>
<evidence type="ECO:0000313" key="3">
    <source>
        <dbReference type="Proteomes" id="UP000000939"/>
    </source>
</evidence>
<dbReference type="AlphaFoldDB" id="D5UZA7"/>
<feature type="domain" description="YlxR" evidence="1">
    <location>
        <begin position="9"/>
        <end position="76"/>
    </location>
</feature>
<keyword evidence="3" id="KW-1185">Reference proteome</keyword>
<dbReference type="RefSeq" id="WP_013134289.1">
    <property type="nucleotide sequence ID" value="NC_014166.1"/>
</dbReference>
<protein>
    <recommendedName>
        <fullName evidence="1">YlxR domain-containing protein</fullName>
    </recommendedName>
</protein>
<dbReference type="Pfam" id="PF04296">
    <property type="entry name" value="YlxR"/>
    <property type="match status" value="1"/>
</dbReference>
<name>D5UZA7_ARCNC</name>
<evidence type="ECO:0000259" key="1">
    <source>
        <dbReference type="Pfam" id="PF04296"/>
    </source>
</evidence>
<gene>
    <name evidence="2" type="ordered locus">Arnit_0479</name>
</gene>
<accession>D5UZA7</accession>
<dbReference type="STRING" id="572480.Arnit_0479"/>
<proteinExistence type="predicted"/>
<dbReference type="KEGG" id="ant:Arnit_0479"/>
<dbReference type="Proteomes" id="UP000000939">
    <property type="component" value="Chromosome"/>
</dbReference>
<reference evidence="2 3" key="1">
    <citation type="journal article" date="2010" name="Stand. Genomic Sci.">
        <title>Complete genome sequence of Arcobacter nitrofigilis type strain (CI).</title>
        <authorList>
            <person name="Pati A."/>
            <person name="Gronow S."/>
            <person name="Lapidus A."/>
            <person name="Copeland A."/>
            <person name="Glavina Del Rio T."/>
            <person name="Nolan M."/>
            <person name="Lucas S."/>
            <person name="Tice H."/>
            <person name="Cheng J.F."/>
            <person name="Han C."/>
            <person name="Chertkov O."/>
            <person name="Bruce D."/>
            <person name="Tapia R."/>
            <person name="Goodwin L."/>
            <person name="Pitluck S."/>
            <person name="Liolios K."/>
            <person name="Ivanova N."/>
            <person name="Mavromatis K."/>
            <person name="Chen A."/>
            <person name="Palaniappan K."/>
            <person name="Land M."/>
            <person name="Hauser L."/>
            <person name="Chang Y.J."/>
            <person name="Jeffries C.D."/>
            <person name="Detter J.C."/>
            <person name="Rohde M."/>
            <person name="Goker M."/>
            <person name="Bristow J."/>
            <person name="Eisen J.A."/>
            <person name="Markowitz V."/>
            <person name="Hugenholtz P."/>
            <person name="Klenk H.P."/>
            <person name="Kyrpides N.C."/>
        </authorList>
    </citation>
    <scope>NUCLEOTIDE SEQUENCE [LARGE SCALE GENOMIC DNA]</scope>
    <source>
        <strain evidence="3">ATCC 33309 / DSM 7299 / CCUG 15893 / LMG 7604 / NCTC 12251 / CI</strain>
    </source>
</reference>
<dbReference type="SUPFAM" id="SSF64376">
    <property type="entry name" value="YlxR-like"/>
    <property type="match status" value="1"/>
</dbReference>